<proteinExistence type="predicted"/>
<dbReference type="RefSeq" id="XP_044723252.1">
    <property type="nucleotide sequence ID" value="XM_044862226.1"/>
</dbReference>
<comment type="caution">
    <text evidence="10">The sequence shown here is derived from an EMBL/GenBank/DDBJ whole genome shotgun (WGS) entry which is preliminary data.</text>
</comment>
<evidence type="ECO:0000256" key="1">
    <source>
        <dbReference type="ARBA" id="ARBA00004141"/>
    </source>
</evidence>
<keyword evidence="11" id="KW-1185">Reference proteome</keyword>
<keyword evidence="5 8" id="KW-0472">Membrane</keyword>
<evidence type="ECO:0000256" key="4">
    <source>
        <dbReference type="ARBA" id="ARBA00022989"/>
    </source>
</evidence>
<gene>
    <name evidence="10" type="ORF">HRG_03755</name>
</gene>
<dbReference type="PANTHER" id="PTHR23502">
    <property type="entry name" value="MAJOR FACILITATOR SUPERFAMILY"/>
    <property type="match status" value="1"/>
</dbReference>
<evidence type="ECO:0000313" key="10">
    <source>
        <dbReference type="EMBL" id="KAH0965739.1"/>
    </source>
</evidence>
<evidence type="ECO:0000256" key="7">
    <source>
        <dbReference type="SAM" id="MobiDB-lite"/>
    </source>
</evidence>
<dbReference type="SUPFAM" id="SSF103473">
    <property type="entry name" value="MFS general substrate transporter"/>
    <property type="match status" value="1"/>
</dbReference>
<name>A0A9P8N2P3_9HYPO</name>
<feature type="region of interest" description="Disordered" evidence="7">
    <location>
        <begin position="519"/>
        <end position="550"/>
    </location>
</feature>
<feature type="transmembrane region" description="Helical" evidence="8">
    <location>
        <begin position="226"/>
        <end position="245"/>
    </location>
</feature>
<dbReference type="GO" id="GO:0140115">
    <property type="term" value="P:export across plasma membrane"/>
    <property type="evidence" value="ECO:0007669"/>
    <property type="project" value="UniProtKB-ARBA"/>
</dbReference>
<dbReference type="PRINTS" id="PR01035">
    <property type="entry name" value="TCRTETA"/>
</dbReference>
<feature type="transmembrane region" description="Helical" evidence="8">
    <location>
        <begin position="137"/>
        <end position="154"/>
    </location>
</feature>
<feature type="compositionally biased region" description="Low complexity" evidence="7">
    <location>
        <begin position="37"/>
        <end position="49"/>
    </location>
</feature>
<keyword evidence="3 8" id="KW-0812">Transmembrane</keyword>
<feature type="transmembrane region" description="Helical" evidence="8">
    <location>
        <begin position="69"/>
        <end position="90"/>
    </location>
</feature>
<feature type="domain" description="Major facilitator superfamily (MFS) profile" evidence="9">
    <location>
        <begin position="71"/>
        <end position="513"/>
    </location>
</feature>
<feature type="transmembrane region" description="Helical" evidence="8">
    <location>
        <begin position="423"/>
        <end position="444"/>
    </location>
</feature>
<accession>A0A9P8N2P3</accession>
<keyword evidence="6" id="KW-0325">Glycoprotein</keyword>
<sequence length="550" mass="59564">MEDDFRGPSTRQLQHPWAVTPPDPDSLEGGKLKPPHDTASAASAPAALQDADDDDDGDAYSAFSRSTKMWVTTMVTISSVISPMTANVYYPALNAVADSLNVSISLINLTLTTYMILQGLSPTIFGDFGDMAGRRPAFIVAFAIYLLANIGLALQRNYAALMVLRCLQSAGSSGTLALGYAVIADIASSEERGVYMGLVSAGINFGPAVGPILGGVLSQYLGWPSIFWFCAIFVFLWLVPWILCVPETCRAVVGNGSVAPPKWNMTLIDFVRCRGVNQRPESEPKVELRIPNPLRTLYVVFRKEEGLILLISAIIYLNFILVSATLSTTFKNIYQYNELEVGLCYLPYGIGCCLASLVQGYIVDWNYRRIASKLGVPVHRKRGEALVDFPVETARIQLVYPALAVGAAALIGWGWALQAETNVAAPLVLSFIIGMLVPTSFSVLNTLIVDLNPHAPATAAAANNLVRCSFGAVATAVIDYMLDGMGRGWCFTFLALLMVLCFAGLRVLEKRGPQWRAERARKAAGDDSRTVSQEKGHATKQTNVDETSEA</sequence>
<evidence type="ECO:0000313" key="11">
    <source>
        <dbReference type="Proteomes" id="UP000824596"/>
    </source>
</evidence>
<evidence type="ECO:0000256" key="2">
    <source>
        <dbReference type="ARBA" id="ARBA00022448"/>
    </source>
</evidence>
<dbReference type="GO" id="GO:0015137">
    <property type="term" value="F:citrate transmembrane transporter activity"/>
    <property type="evidence" value="ECO:0007669"/>
    <property type="project" value="UniProtKB-ARBA"/>
</dbReference>
<feature type="transmembrane region" description="Helical" evidence="8">
    <location>
        <begin position="102"/>
        <end position="125"/>
    </location>
</feature>
<dbReference type="FunFam" id="1.20.1720.10:FF:000009">
    <property type="entry name" value="MFS multidrug transporter"/>
    <property type="match status" value="1"/>
</dbReference>
<feature type="transmembrane region" description="Helical" evidence="8">
    <location>
        <begin position="160"/>
        <end position="183"/>
    </location>
</feature>
<evidence type="ECO:0000256" key="6">
    <source>
        <dbReference type="ARBA" id="ARBA00023180"/>
    </source>
</evidence>
<feature type="compositionally biased region" description="Basic and acidic residues" evidence="7">
    <location>
        <begin position="519"/>
        <end position="537"/>
    </location>
</feature>
<feature type="transmembrane region" description="Helical" evidence="8">
    <location>
        <begin position="195"/>
        <end position="214"/>
    </location>
</feature>
<dbReference type="PROSITE" id="PS50850">
    <property type="entry name" value="MFS"/>
    <property type="match status" value="1"/>
</dbReference>
<dbReference type="Gene3D" id="1.20.1250.20">
    <property type="entry name" value="MFS general substrate transporter like domains"/>
    <property type="match status" value="1"/>
</dbReference>
<feature type="transmembrane region" description="Helical" evidence="8">
    <location>
        <begin position="345"/>
        <end position="363"/>
    </location>
</feature>
<protein>
    <submittedName>
        <fullName evidence="10">Major facilitator superfamily domain-containing protein</fullName>
    </submittedName>
</protein>
<keyword evidence="4 8" id="KW-1133">Transmembrane helix</keyword>
<dbReference type="InterPro" id="IPR036259">
    <property type="entry name" value="MFS_trans_sf"/>
</dbReference>
<evidence type="ECO:0000256" key="3">
    <source>
        <dbReference type="ARBA" id="ARBA00022692"/>
    </source>
</evidence>
<dbReference type="InterPro" id="IPR011701">
    <property type="entry name" value="MFS"/>
</dbReference>
<dbReference type="EMBL" id="JAIZPD010000003">
    <property type="protein sequence ID" value="KAH0965739.1"/>
    <property type="molecule type" value="Genomic_DNA"/>
</dbReference>
<evidence type="ECO:0000256" key="8">
    <source>
        <dbReference type="SAM" id="Phobius"/>
    </source>
</evidence>
<dbReference type="OrthoDB" id="440553at2759"/>
<evidence type="ECO:0000256" key="5">
    <source>
        <dbReference type="ARBA" id="ARBA00023136"/>
    </source>
</evidence>
<organism evidence="10 11">
    <name type="scientific">Hirsutella rhossiliensis</name>
    <dbReference type="NCBI Taxonomy" id="111463"/>
    <lineage>
        <taxon>Eukaryota</taxon>
        <taxon>Fungi</taxon>
        <taxon>Dikarya</taxon>
        <taxon>Ascomycota</taxon>
        <taxon>Pezizomycotina</taxon>
        <taxon>Sordariomycetes</taxon>
        <taxon>Hypocreomycetidae</taxon>
        <taxon>Hypocreales</taxon>
        <taxon>Ophiocordycipitaceae</taxon>
        <taxon>Hirsutella</taxon>
    </lineage>
</organism>
<comment type="subcellular location">
    <subcellularLocation>
        <location evidence="1">Membrane</location>
        <topology evidence="1">Multi-pass membrane protein</topology>
    </subcellularLocation>
</comment>
<feature type="transmembrane region" description="Helical" evidence="8">
    <location>
        <begin position="398"/>
        <end position="417"/>
    </location>
</feature>
<dbReference type="InterPro" id="IPR020846">
    <property type="entry name" value="MFS_dom"/>
</dbReference>
<dbReference type="InterPro" id="IPR001958">
    <property type="entry name" value="Tet-R_TetA/multi-R_MdtG-like"/>
</dbReference>
<feature type="region of interest" description="Disordered" evidence="7">
    <location>
        <begin position="1"/>
        <end position="54"/>
    </location>
</feature>
<dbReference type="GO" id="GO:0005886">
    <property type="term" value="C:plasma membrane"/>
    <property type="evidence" value="ECO:0007669"/>
    <property type="project" value="TreeGrafter"/>
</dbReference>
<dbReference type="GeneID" id="68352884"/>
<dbReference type="FunFam" id="1.20.1250.20:FF:000172">
    <property type="entry name" value="MFS multidrug resistance transporter"/>
    <property type="match status" value="1"/>
</dbReference>
<feature type="compositionally biased region" description="Polar residues" evidence="7">
    <location>
        <begin position="539"/>
        <end position="550"/>
    </location>
</feature>
<feature type="transmembrane region" description="Helical" evidence="8">
    <location>
        <begin position="307"/>
        <end position="325"/>
    </location>
</feature>
<reference evidence="10" key="1">
    <citation type="submission" date="2021-09" db="EMBL/GenBank/DDBJ databases">
        <title>A high-quality genome of the endoparasitic fungus Hirsutella rhossiliensis with a comparison of Hirsutella genomes reveals transposable elements contributing to genome size variation.</title>
        <authorList>
            <person name="Lin R."/>
            <person name="Jiao Y."/>
            <person name="Sun X."/>
            <person name="Ling J."/>
            <person name="Xie B."/>
            <person name="Cheng X."/>
        </authorList>
    </citation>
    <scope>NUCLEOTIDE SEQUENCE</scope>
    <source>
        <strain evidence="10">HR02</strain>
    </source>
</reference>
<feature type="transmembrane region" description="Helical" evidence="8">
    <location>
        <begin position="488"/>
        <end position="508"/>
    </location>
</feature>
<keyword evidence="2" id="KW-0813">Transport</keyword>
<dbReference type="PANTHER" id="PTHR23502:SF51">
    <property type="entry name" value="QUINIDINE RESISTANCE PROTEIN 1-RELATED"/>
    <property type="match status" value="1"/>
</dbReference>
<dbReference type="AlphaFoldDB" id="A0A9P8N2P3"/>
<dbReference type="Pfam" id="PF07690">
    <property type="entry name" value="MFS_1"/>
    <property type="match status" value="1"/>
</dbReference>
<evidence type="ECO:0000259" key="9">
    <source>
        <dbReference type="PROSITE" id="PS50850"/>
    </source>
</evidence>
<dbReference type="Proteomes" id="UP000824596">
    <property type="component" value="Unassembled WGS sequence"/>
</dbReference>